<evidence type="ECO:0000313" key="3">
    <source>
        <dbReference type="Proteomes" id="UP001209878"/>
    </source>
</evidence>
<proteinExistence type="predicted"/>
<dbReference type="AlphaFoldDB" id="A0AAD9K515"/>
<feature type="signal peptide" evidence="1">
    <location>
        <begin position="1"/>
        <end position="19"/>
    </location>
</feature>
<reference evidence="2" key="1">
    <citation type="journal article" date="2023" name="Mol. Biol. Evol.">
        <title>Third-Generation Sequencing Reveals the Adaptive Role of the Epigenome in Three Deep-Sea Polychaetes.</title>
        <authorList>
            <person name="Perez M."/>
            <person name="Aroh O."/>
            <person name="Sun Y."/>
            <person name="Lan Y."/>
            <person name="Juniper S.K."/>
            <person name="Young C.R."/>
            <person name="Angers B."/>
            <person name="Qian P.Y."/>
        </authorList>
    </citation>
    <scope>NUCLEOTIDE SEQUENCE</scope>
    <source>
        <strain evidence="2">R07B-5</strain>
    </source>
</reference>
<keyword evidence="3" id="KW-1185">Reference proteome</keyword>
<accession>A0AAD9K515</accession>
<evidence type="ECO:0008006" key="4">
    <source>
        <dbReference type="Google" id="ProtNLM"/>
    </source>
</evidence>
<organism evidence="2 3">
    <name type="scientific">Ridgeia piscesae</name>
    <name type="common">Tubeworm</name>
    <dbReference type="NCBI Taxonomy" id="27915"/>
    <lineage>
        <taxon>Eukaryota</taxon>
        <taxon>Metazoa</taxon>
        <taxon>Spiralia</taxon>
        <taxon>Lophotrochozoa</taxon>
        <taxon>Annelida</taxon>
        <taxon>Polychaeta</taxon>
        <taxon>Sedentaria</taxon>
        <taxon>Canalipalpata</taxon>
        <taxon>Sabellida</taxon>
        <taxon>Siboglinidae</taxon>
        <taxon>Ridgeia</taxon>
    </lineage>
</organism>
<sequence>MAFHVSTWWVVSTAPVTRATVPRHNTAATTAPSMPRAFVQLLKVLILKTRITCPIRTDVTNTSGVTRPEASTTKIHAVVT</sequence>
<gene>
    <name evidence="2" type="ORF">NP493_1413g00021</name>
</gene>
<dbReference type="EMBL" id="JAODUO010001411">
    <property type="protein sequence ID" value="KAK2164495.1"/>
    <property type="molecule type" value="Genomic_DNA"/>
</dbReference>
<comment type="caution">
    <text evidence="2">The sequence shown here is derived from an EMBL/GenBank/DDBJ whole genome shotgun (WGS) entry which is preliminary data.</text>
</comment>
<feature type="chain" id="PRO_5042222695" description="Secreted protein" evidence="1">
    <location>
        <begin position="20"/>
        <end position="80"/>
    </location>
</feature>
<evidence type="ECO:0000256" key="1">
    <source>
        <dbReference type="SAM" id="SignalP"/>
    </source>
</evidence>
<dbReference type="Proteomes" id="UP001209878">
    <property type="component" value="Unassembled WGS sequence"/>
</dbReference>
<evidence type="ECO:0000313" key="2">
    <source>
        <dbReference type="EMBL" id="KAK2164495.1"/>
    </source>
</evidence>
<name>A0AAD9K515_RIDPI</name>
<protein>
    <recommendedName>
        <fullName evidence="4">Secreted protein</fullName>
    </recommendedName>
</protein>
<keyword evidence="1" id="KW-0732">Signal</keyword>